<dbReference type="PANTHER" id="PTHR41286">
    <property type="entry name" value="HNH NUCLEASE YAJD-RELATED"/>
    <property type="match status" value="1"/>
</dbReference>
<dbReference type="GO" id="GO:0005829">
    <property type="term" value="C:cytosol"/>
    <property type="evidence" value="ECO:0007669"/>
    <property type="project" value="TreeGrafter"/>
</dbReference>
<name>A0A0R1H4K7_9LACO</name>
<dbReference type="GO" id="GO:0004519">
    <property type="term" value="F:endonuclease activity"/>
    <property type="evidence" value="ECO:0007669"/>
    <property type="project" value="InterPro"/>
</dbReference>
<dbReference type="InterPro" id="IPR003615">
    <property type="entry name" value="HNH_nuc"/>
</dbReference>
<keyword evidence="2" id="KW-0378">Hydrolase</keyword>
<keyword evidence="1" id="KW-0540">Nuclease</keyword>
<dbReference type="GO" id="GO:0016787">
    <property type="term" value="F:hydrolase activity"/>
    <property type="evidence" value="ECO:0007669"/>
    <property type="project" value="UniProtKB-KW"/>
</dbReference>
<accession>A0A0R1H4K7</accession>
<dbReference type="InterPro" id="IPR027417">
    <property type="entry name" value="P-loop_NTPase"/>
</dbReference>
<evidence type="ECO:0000256" key="1">
    <source>
        <dbReference type="ARBA" id="ARBA00022722"/>
    </source>
</evidence>
<dbReference type="Gene3D" id="3.40.50.300">
    <property type="entry name" value="P-loop containing nucleotide triphosphate hydrolases"/>
    <property type="match status" value="1"/>
</dbReference>
<dbReference type="Pfam" id="PF01844">
    <property type="entry name" value="HNH"/>
    <property type="match status" value="1"/>
</dbReference>
<organism evidence="6 7">
    <name type="scientific">Loigolactobacillus bifermentans DSM 20003</name>
    <dbReference type="NCBI Taxonomy" id="1423726"/>
    <lineage>
        <taxon>Bacteria</taxon>
        <taxon>Bacillati</taxon>
        <taxon>Bacillota</taxon>
        <taxon>Bacilli</taxon>
        <taxon>Lactobacillales</taxon>
        <taxon>Lactobacillaceae</taxon>
        <taxon>Loigolactobacillus</taxon>
    </lineage>
</organism>
<sequence length="262" mass="30950">MPSKKLTIVNGRRVLVDAKQRIRQDSDRQYNQHRQSTKSNYLSFYHSSQWQHIRRQALLRDNHICQRCGLEATLVDHIIPSEDAWDGRLDLDNLESLCKDCHYWKTKRETIKRKKGQHRYMQINIIAGYPGSGKSTYVRDHVGQHDLVYDYDALMAALTGLPLHVHNIDAHDYVSLIYELIMRKLKAEQTFDNVWIIMTYPDKRLDSLLVSRDLHHYMLSTSKDVCIQRLINDKRNIQQLTKVFNKIDELKSIGKFENFKII</sequence>
<reference evidence="6 7" key="1">
    <citation type="journal article" date="2015" name="Genome Announc.">
        <title>Expanding the biotechnology potential of lactobacilli through comparative genomics of 213 strains and associated genera.</title>
        <authorList>
            <person name="Sun Z."/>
            <person name="Harris H.M."/>
            <person name="McCann A."/>
            <person name="Guo C."/>
            <person name="Argimon S."/>
            <person name="Zhang W."/>
            <person name="Yang X."/>
            <person name="Jeffery I.B."/>
            <person name="Cooney J.C."/>
            <person name="Kagawa T.F."/>
            <person name="Liu W."/>
            <person name="Song Y."/>
            <person name="Salvetti E."/>
            <person name="Wrobel A."/>
            <person name="Rasinkangas P."/>
            <person name="Parkhill J."/>
            <person name="Rea M.C."/>
            <person name="O'Sullivan O."/>
            <person name="Ritari J."/>
            <person name="Douillard F.P."/>
            <person name="Paul Ross R."/>
            <person name="Yang R."/>
            <person name="Briner A.E."/>
            <person name="Felis G.E."/>
            <person name="de Vos W.M."/>
            <person name="Barrangou R."/>
            <person name="Klaenhammer T.R."/>
            <person name="Caufield P.W."/>
            <person name="Cui Y."/>
            <person name="Zhang H."/>
            <person name="O'Toole P.W."/>
        </authorList>
    </citation>
    <scope>NUCLEOTIDE SEQUENCE [LARGE SCALE GENOMIC DNA]</scope>
    <source>
        <strain evidence="6 7">DSM 20003</strain>
    </source>
</reference>
<evidence type="ECO:0000256" key="3">
    <source>
        <dbReference type="ARBA" id="ARBA00038412"/>
    </source>
</evidence>
<dbReference type="STRING" id="1423726.FC07_GL002658"/>
<protein>
    <recommendedName>
        <fullName evidence="4">Putative HNH nuclease YajD</fullName>
    </recommendedName>
</protein>
<comment type="similarity">
    <text evidence="3">Belongs to the HNH nuclease family.</text>
</comment>
<feature type="domain" description="HNH nuclease" evidence="5">
    <location>
        <begin position="52"/>
        <end position="103"/>
    </location>
</feature>
<dbReference type="InterPro" id="IPR002711">
    <property type="entry name" value="HNH"/>
</dbReference>
<dbReference type="RefSeq" id="WP_057903336.1">
    <property type="nucleotide sequence ID" value="NZ_AZDA01000003.1"/>
</dbReference>
<dbReference type="GO" id="GO:0003676">
    <property type="term" value="F:nucleic acid binding"/>
    <property type="evidence" value="ECO:0007669"/>
    <property type="project" value="InterPro"/>
</dbReference>
<dbReference type="GO" id="GO:0008270">
    <property type="term" value="F:zinc ion binding"/>
    <property type="evidence" value="ECO:0007669"/>
    <property type="project" value="InterPro"/>
</dbReference>
<comment type="caution">
    <text evidence="6">The sequence shown here is derived from an EMBL/GenBank/DDBJ whole genome shotgun (WGS) entry which is preliminary data.</text>
</comment>
<dbReference type="OrthoDB" id="9811997at2"/>
<evidence type="ECO:0000313" key="7">
    <source>
        <dbReference type="Proteomes" id="UP000051461"/>
    </source>
</evidence>
<dbReference type="SUPFAM" id="SSF52540">
    <property type="entry name" value="P-loop containing nucleoside triphosphate hydrolases"/>
    <property type="match status" value="1"/>
</dbReference>
<dbReference type="PATRIC" id="fig|1423726.3.peg.2767"/>
<gene>
    <name evidence="6" type="ORF">FC07_GL002658</name>
</gene>
<evidence type="ECO:0000256" key="4">
    <source>
        <dbReference type="ARBA" id="ARBA00040194"/>
    </source>
</evidence>
<dbReference type="SMART" id="SM00507">
    <property type="entry name" value="HNHc"/>
    <property type="match status" value="1"/>
</dbReference>
<proteinExistence type="inferred from homology"/>
<evidence type="ECO:0000259" key="5">
    <source>
        <dbReference type="SMART" id="SM00507"/>
    </source>
</evidence>
<dbReference type="CDD" id="cd00085">
    <property type="entry name" value="HNHc"/>
    <property type="match status" value="1"/>
</dbReference>
<dbReference type="PANTHER" id="PTHR41286:SF1">
    <property type="entry name" value="HNH NUCLEASE YAJD-RELATED"/>
    <property type="match status" value="1"/>
</dbReference>
<dbReference type="EMBL" id="AZDA01000003">
    <property type="protein sequence ID" value="KRK40905.1"/>
    <property type="molecule type" value="Genomic_DNA"/>
</dbReference>
<dbReference type="Proteomes" id="UP000051461">
    <property type="component" value="Unassembled WGS sequence"/>
</dbReference>
<evidence type="ECO:0000256" key="2">
    <source>
        <dbReference type="ARBA" id="ARBA00022801"/>
    </source>
</evidence>
<dbReference type="AlphaFoldDB" id="A0A0R1H4K7"/>
<evidence type="ECO:0000313" key="6">
    <source>
        <dbReference type="EMBL" id="KRK40905.1"/>
    </source>
</evidence>
<keyword evidence="7" id="KW-1185">Reference proteome</keyword>
<dbReference type="Gene3D" id="1.10.30.50">
    <property type="match status" value="1"/>
</dbReference>